<protein>
    <submittedName>
        <fullName evidence="2">Ferritin-like domain-containing protein</fullName>
    </submittedName>
</protein>
<dbReference type="EMBL" id="JALAYX010000001">
    <property type="protein sequence ID" value="MCJ8236918.1"/>
    <property type="molecule type" value="Genomic_DNA"/>
</dbReference>
<evidence type="ECO:0000313" key="2">
    <source>
        <dbReference type="EMBL" id="MCJ8236918.1"/>
    </source>
</evidence>
<dbReference type="InterPro" id="IPR010287">
    <property type="entry name" value="DUF892_YciF-like"/>
</dbReference>
<dbReference type="Gene3D" id="1.20.1260.10">
    <property type="match status" value="1"/>
</dbReference>
<dbReference type="Proteomes" id="UP001522662">
    <property type="component" value="Unassembled WGS sequence"/>
</dbReference>
<name>A0ABT0CUQ9_9HYPH</name>
<gene>
    <name evidence="2" type="ORF">MKJ03_01135</name>
</gene>
<organism evidence="2 3">
    <name type="scientific">Peteryoungia algae</name>
    <dbReference type="NCBI Taxonomy" id="2919917"/>
    <lineage>
        <taxon>Bacteria</taxon>
        <taxon>Pseudomonadati</taxon>
        <taxon>Pseudomonadota</taxon>
        <taxon>Alphaproteobacteria</taxon>
        <taxon>Hyphomicrobiales</taxon>
        <taxon>Rhizobiaceae</taxon>
        <taxon>Peteryoungia</taxon>
    </lineage>
</organism>
<dbReference type="InterPro" id="IPR009078">
    <property type="entry name" value="Ferritin-like_SF"/>
</dbReference>
<evidence type="ECO:0000256" key="1">
    <source>
        <dbReference type="SAM" id="Coils"/>
    </source>
</evidence>
<sequence length="169" mass="19124">MAEDRRSLFVTGLRNAHAMENQAISIIKPQLSRIENYPQVARRLEQHLRETEVQLKRLEDILASLDEEHSTIKDWMLSAGASMAALGHAMANDEILKNSFANQAFENYEIAAYNSLLVMAEMGGFHGAMSALQQNLVEEETMAEWLRENLREVTTEFVSRQEAGEDAKV</sequence>
<proteinExistence type="predicted"/>
<dbReference type="PANTHER" id="PTHR30565:SF9">
    <property type="entry name" value="PROTEIN YCIF"/>
    <property type="match status" value="1"/>
</dbReference>
<dbReference type="SUPFAM" id="SSF47240">
    <property type="entry name" value="Ferritin-like"/>
    <property type="match status" value="1"/>
</dbReference>
<feature type="coiled-coil region" evidence="1">
    <location>
        <begin position="41"/>
        <end position="68"/>
    </location>
</feature>
<keyword evidence="3" id="KW-1185">Reference proteome</keyword>
<evidence type="ECO:0000313" key="3">
    <source>
        <dbReference type="Proteomes" id="UP001522662"/>
    </source>
</evidence>
<reference evidence="2 3" key="1">
    <citation type="submission" date="2022-03" db="EMBL/GenBank/DDBJ databases">
        <title>Rhizobium SSM4.3 sp. nov., isolated from Sediment (Gouqi Island).</title>
        <authorList>
            <person name="Chen G."/>
        </authorList>
    </citation>
    <scope>NUCLEOTIDE SEQUENCE [LARGE SCALE GENOMIC DNA]</scope>
    <source>
        <strain evidence="2 3">SSM4.3</strain>
        <plasmid evidence="2">unnamed</plasmid>
    </source>
</reference>
<dbReference type="RefSeq" id="WP_245134180.1">
    <property type="nucleotide sequence ID" value="NZ_CP128477.1"/>
</dbReference>
<dbReference type="InterPro" id="IPR012347">
    <property type="entry name" value="Ferritin-like"/>
</dbReference>
<accession>A0ABT0CUQ9</accession>
<comment type="caution">
    <text evidence="2">The sequence shown here is derived from an EMBL/GenBank/DDBJ whole genome shotgun (WGS) entry which is preliminary data.</text>
</comment>
<dbReference type="InterPro" id="IPR047114">
    <property type="entry name" value="YciF"/>
</dbReference>
<keyword evidence="1" id="KW-0175">Coiled coil</keyword>
<dbReference type="PANTHER" id="PTHR30565">
    <property type="entry name" value="PROTEIN YCIF"/>
    <property type="match status" value="1"/>
</dbReference>
<dbReference type="Pfam" id="PF05974">
    <property type="entry name" value="DUF892"/>
    <property type="match status" value="1"/>
</dbReference>
<geneLocation type="plasmid" evidence="2">
    <name>unnamed</name>
</geneLocation>
<keyword evidence="2" id="KW-0614">Plasmid</keyword>